<evidence type="ECO:0000256" key="1">
    <source>
        <dbReference type="SAM" id="SignalP"/>
    </source>
</evidence>
<dbReference type="EMBL" id="FQUQ01000001">
    <property type="protein sequence ID" value="SHE74319.1"/>
    <property type="molecule type" value="Genomic_DNA"/>
</dbReference>
<feature type="signal peptide" evidence="1">
    <location>
        <begin position="1"/>
        <end position="20"/>
    </location>
</feature>
<keyword evidence="1" id="KW-0732">Signal</keyword>
<sequence length="206" mass="23361">MNKITTVLPLFFLAALSARSQTSYTPEKVFGHRAMSYQHVVTHAFEEGTMRLANVLLYDTEYGSKRNNIYFIRNTFSYAVKKNLSLVAGLGMKNPGSFGMLALQFQYKQQSFSLSYTGGATYQRGFTLEQSLILEYLPEIREKLHMVIRAQIAANINNTYDRGFQQIRAGLKTAGLQFGLAANLDQWHNSTKTLQNYGLFIKTTIK</sequence>
<evidence type="ECO:0000313" key="2">
    <source>
        <dbReference type="EMBL" id="SHE74319.1"/>
    </source>
</evidence>
<protein>
    <recommendedName>
        <fullName evidence="4">DUF2490 domain-containing protein</fullName>
    </recommendedName>
</protein>
<proteinExistence type="predicted"/>
<reference evidence="3" key="1">
    <citation type="submission" date="2016-11" db="EMBL/GenBank/DDBJ databases">
        <authorList>
            <person name="Varghese N."/>
            <person name="Submissions S."/>
        </authorList>
    </citation>
    <scope>NUCLEOTIDE SEQUENCE [LARGE SCALE GENOMIC DNA]</scope>
    <source>
        <strain evidence="3">DSM 16990</strain>
    </source>
</reference>
<dbReference type="STRING" id="288992.SAMN04488522_1011074"/>
<dbReference type="Proteomes" id="UP000184287">
    <property type="component" value="Unassembled WGS sequence"/>
</dbReference>
<keyword evidence="3" id="KW-1185">Reference proteome</keyword>
<evidence type="ECO:0008006" key="4">
    <source>
        <dbReference type="Google" id="ProtNLM"/>
    </source>
</evidence>
<dbReference type="RefSeq" id="WP_073228307.1">
    <property type="nucleotide sequence ID" value="NZ_FQUQ01000001.1"/>
</dbReference>
<dbReference type="OrthoDB" id="956577at2"/>
<accession>A0A1M4VZD3</accession>
<gene>
    <name evidence="2" type="ORF">SAMN04488522_1011074</name>
</gene>
<evidence type="ECO:0000313" key="3">
    <source>
        <dbReference type="Proteomes" id="UP000184287"/>
    </source>
</evidence>
<feature type="chain" id="PRO_5013245696" description="DUF2490 domain-containing protein" evidence="1">
    <location>
        <begin position="21"/>
        <end position="206"/>
    </location>
</feature>
<organism evidence="2 3">
    <name type="scientific">Pedobacter caeni</name>
    <dbReference type="NCBI Taxonomy" id="288992"/>
    <lineage>
        <taxon>Bacteria</taxon>
        <taxon>Pseudomonadati</taxon>
        <taxon>Bacteroidota</taxon>
        <taxon>Sphingobacteriia</taxon>
        <taxon>Sphingobacteriales</taxon>
        <taxon>Sphingobacteriaceae</taxon>
        <taxon>Pedobacter</taxon>
    </lineage>
</organism>
<name>A0A1M4VZD3_9SPHI</name>
<dbReference type="AlphaFoldDB" id="A0A1M4VZD3"/>